<dbReference type="Proteomes" id="UP001501777">
    <property type="component" value="Unassembled WGS sequence"/>
</dbReference>
<keyword evidence="3" id="KW-1185">Reference proteome</keyword>
<sequence length="119" mass="12865">MYGTTLLWIAGKIIQARQQSAASRRGPSAAQGSMTPRPPVNRVGKPVPTGPLPYLTARPGTYILSSGGVHISDAGLAGHEDLSVGKFVLFREGVQQPSRPAEVVTRDVERGWWGLRFRD</sequence>
<protein>
    <submittedName>
        <fullName evidence="2">Uncharacterized protein</fullName>
    </submittedName>
</protein>
<gene>
    <name evidence="2" type="ORF">GCM10010276_43040</name>
</gene>
<evidence type="ECO:0000313" key="2">
    <source>
        <dbReference type="EMBL" id="GAA2497289.1"/>
    </source>
</evidence>
<proteinExistence type="predicted"/>
<dbReference type="EMBL" id="BAAASG010000009">
    <property type="protein sequence ID" value="GAA2497289.1"/>
    <property type="molecule type" value="Genomic_DNA"/>
</dbReference>
<evidence type="ECO:0000256" key="1">
    <source>
        <dbReference type="SAM" id="MobiDB-lite"/>
    </source>
</evidence>
<evidence type="ECO:0000313" key="3">
    <source>
        <dbReference type="Proteomes" id="UP001501777"/>
    </source>
</evidence>
<reference evidence="2 3" key="1">
    <citation type="journal article" date="2019" name="Int. J. Syst. Evol. Microbiol.">
        <title>The Global Catalogue of Microorganisms (GCM) 10K type strain sequencing project: providing services to taxonomists for standard genome sequencing and annotation.</title>
        <authorList>
            <consortium name="The Broad Institute Genomics Platform"/>
            <consortium name="The Broad Institute Genome Sequencing Center for Infectious Disease"/>
            <person name="Wu L."/>
            <person name="Ma J."/>
        </authorList>
    </citation>
    <scope>NUCLEOTIDE SEQUENCE [LARGE SCALE GENOMIC DNA]</scope>
    <source>
        <strain evidence="2 3">JCM 4395</strain>
    </source>
</reference>
<comment type="caution">
    <text evidence="2">The sequence shown here is derived from an EMBL/GenBank/DDBJ whole genome shotgun (WGS) entry which is preliminary data.</text>
</comment>
<organism evidence="2 3">
    <name type="scientific">Streptomyces longisporus</name>
    <dbReference type="NCBI Taxonomy" id="1948"/>
    <lineage>
        <taxon>Bacteria</taxon>
        <taxon>Bacillati</taxon>
        <taxon>Actinomycetota</taxon>
        <taxon>Actinomycetes</taxon>
        <taxon>Kitasatosporales</taxon>
        <taxon>Streptomycetaceae</taxon>
        <taxon>Streptomyces</taxon>
    </lineage>
</organism>
<name>A0ABN3M8B5_STRLO</name>
<feature type="region of interest" description="Disordered" evidence="1">
    <location>
        <begin position="18"/>
        <end position="52"/>
    </location>
</feature>
<accession>A0ABN3M8B5</accession>